<reference evidence="1" key="1">
    <citation type="journal article" date="2018" name="Aquaculture">
        <title>Complete genome sequence of a white spot syndrome virus associated with a disease incursion in Australia.</title>
        <authorList>
            <person name="Oakey J."/>
            <person name="Smith C.S."/>
        </authorList>
    </citation>
    <scope>NUCLEOTIDE SEQUENCE [LARGE SCALE GENOMIC DNA]</scope>
    <source>
        <strain evidence="1">WSSV-AU</strain>
    </source>
</reference>
<name>A0A2D3I6F2_9VIRU</name>
<sequence length="72" mass="7762">MDTIVSTEQGLGVESGNLITFSTIFAQSIDDFISILFATPLTKASNLVDLAESTFEKMLSIRLVTLAMTVGF</sequence>
<dbReference type="Proteomes" id="UP000267516">
    <property type="component" value="Segment"/>
</dbReference>
<protein>
    <submittedName>
        <fullName evidence="1">ORF988</fullName>
    </submittedName>
</protein>
<accession>A0A2D3I6F2</accession>
<dbReference type="EMBL" id="MF768985">
    <property type="protein sequence ID" value="ATU83958.1"/>
    <property type="molecule type" value="Genomic_DNA"/>
</dbReference>
<evidence type="ECO:0000313" key="1">
    <source>
        <dbReference type="EMBL" id="ATU83958.1"/>
    </source>
</evidence>
<proteinExistence type="predicted"/>
<organism evidence="1">
    <name type="scientific">White spot syndrome virus</name>
    <dbReference type="NCBI Taxonomy" id="342409"/>
    <lineage>
        <taxon>Viruses</taxon>
        <taxon>Viruses incertae sedis</taxon>
        <taxon>Naldaviricetes</taxon>
        <taxon>Nimaviridae</taxon>
        <taxon>Whispovirus</taxon>
    </lineage>
</organism>